<dbReference type="Proteomes" id="UP000184603">
    <property type="component" value="Unassembled WGS sequence"/>
</dbReference>
<feature type="transmembrane region" description="Helical" evidence="7">
    <location>
        <begin position="231"/>
        <end position="254"/>
    </location>
</feature>
<dbReference type="STRING" id="1121416.SAMN02745220_02182"/>
<dbReference type="GO" id="GO:0022857">
    <property type="term" value="F:transmembrane transporter activity"/>
    <property type="evidence" value="ECO:0007669"/>
    <property type="project" value="TreeGrafter"/>
</dbReference>
<protein>
    <submittedName>
        <fullName evidence="9">TRAP transporter, DctM subunit</fullName>
    </submittedName>
</protein>
<proteinExistence type="predicted"/>
<evidence type="ECO:0000259" key="8">
    <source>
        <dbReference type="Pfam" id="PF06808"/>
    </source>
</evidence>
<dbReference type="OrthoDB" id="9785600at2"/>
<evidence type="ECO:0000256" key="7">
    <source>
        <dbReference type="SAM" id="Phobius"/>
    </source>
</evidence>
<feature type="transmembrane region" description="Helical" evidence="7">
    <location>
        <begin position="260"/>
        <end position="277"/>
    </location>
</feature>
<keyword evidence="5 7" id="KW-1133">Transmembrane helix</keyword>
<feature type="transmembrane region" description="Helical" evidence="7">
    <location>
        <begin position="15"/>
        <end position="48"/>
    </location>
</feature>
<evidence type="ECO:0000313" key="9">
    <source>
        <dbReference type="EMBL" id="SHO48189.1"/>
    </source>
</evidence>
<dbReference type="InterPro" id="IPR010656">
    <property type="entry name" value="DctM"/>
</dbReference>
<reference evidence="9 10" key="1">
    <citation type="submission" date="2016-12" db="EMBL/GenBank/DDBJ databases">
        <authorList>
            <person name="Song W.-J."/>
            <person name="Kurnit D.M."/>
        </authorList>
    </citation>
    <scope>NUCLEOTIDE SEQUENCE [LARGE SCALE GENOMIC DNA]</scope>
    <source>
        <strain evidence="9 10">DSM 18488</strain>
    </source>
</reference>
<dbReference type="Pfam" id="PF06808">
    <property type="entry name" value="DctM"/>
    <property type="match status" value="1"/>
</dbReference>
<feature type="transmembrane region" description="Helical" evidence="7">
    <location>
        <begin position="148"/>
        <end position="172"/>
    </location>
</feature>
<keyword evidence="2" id="KW-1003">Cell membrane</keyword>
<feature type="transmembrane region" description="Helical" evidence="7">
    <location>
        <begin position="60"/>
        <end position="82"/>
    </location>
</feature>
<keyword evidence="3" id="KW-0997">Cell inner membrane</keyword>
<evidence type="ECO:0000256" key="2">
    <source>
        <dbReference type="ARBA" id="ARBA00022475"/>
    </source>
</evidence>
<evidence type="ECO:0000256" key="3">
    <source>
        <dbReference type="ARBA" id="ARBA00022519"/>
    </source>
</evidence>
<dbReference type="PANTHER" id="PTHR33362">
    <property type="entry name" value="SIALIC ACID TRAP TRANSPORTER PERMEASE PROTEIN SIAT-RELATED"/>
    <property type="match status" value="1"/>
</dbReference>
<keyword evidence="4 7" id="KW-0812">Transmembrane</keyword>
<evidence type="ECO:0000256" key="5">
    <source>
        <dbReference type="ARBA" id="ARBA00022989"/>
    </source>
</evidence>
<organism evidence="9 10">
    <name type="scientific">Desulfopila aestuarii DSM 18488</name>
    <dbReference type="NCBI Taxonomy" id="1121416"/>
    <lineage>
        <taxon>Bacteria</taxon>
        <taxon>Pseudomonadati</taxon>
        <taxon>Thermodesulfobacteriota</taxon>
        <taxon>Desulfobulbia</taxon>
        <taxon>Desulfobulbales</taxon>
        <taxon>Desulfocapsaceae</taxon>
        <taxon>Desulfopila</taxon>
    </lineage>
</organism>
<evidence type="ECO:0000256" key="6">
    <source>
        <dbReference type="ARBA" id="ARBA00023136"/>
    </source>
</evidence>
<dbReference type="PIRSF" id="PIRSF006066">
    <property type="entry name" value="HI0050"/>
    <property type="match status" value="1"/>
</dbReference>
<evidence type="ECO:0000256" key="4">
    <source>
        <dbReference type="ARBA" id="ARBA00022692"/>
    </source>
</evidence>
<dbReference type="EMBL" id="FRFE01000009">
    <property type="protein sequence ID" value="SHO48189.1"/>
    <property type="molecule type" value="Genomic_DNA"/>
</dbReference>
<keyword evidence="6 7" id="KW-0472">Membrane</keyword>
<gene>
    <name evidence="9" type="ORF">SAMN02745220_02182</name>
</gene>
<feature type="transmembrane region" description="Helical" evidence="7">
    <location>
        <begin position="412"/>
        <end position="433"/>
    </location>
</feature>
<evidence type="ECO:0000313" key="10">
    <source>
        <dbReference type="Proteomes" id="UP000184603"/>
    </source>
</evidence>
<comment type="subcellular location">
    <subcellularLocation>
        <location evidence="1">Cell inner membrane</location>
        <topology evidence="1">Multi-pass membrane protein</topology>
    </subcellularLocation>
</comment>
<dbReference type="RefSeq" id="WP_073613481.1">
    <property type="nucleotide sequence ID" value="NZ_FRFE01000009.1"/>
</dbReference>
<dbReference type="NCBIfam" id="TIGR00786">
    <property type="entry name" value="dctM"/>
    <property type="match status" value="1"/>
</dbReference>
<evidence type="ECO:0000256" key="1">
    <source>
        <dbReference type="ARBA" id="ARBA00004429"/>
    </source>
</evidence>
<keyword evidence="10" id="KW-1185">Reference proteome</keyword>
<sequence length="446" mass="48579">MLIDFLPFWIADYLAVWLFVVMTLALMAGFPVTFSMMGVSFLFGLIGLDPTLFNLMPLRMWGIMTNTMLMAVPLFIFMGFVLEKSGLAKDLLETMEELFSNVRGGLAISVMIVGALLGASTGIVGATVVTMGLMSLPTMLKHKYSSSFASGTVAASGTLGQIIPPSLVLLLLGPVMEVSIGDMFVGAVIPGILLVVLYCVFIWVCSFVGNRHVPATKGERVKFSKDFIIKLCRALLPPLFLIIAVLGTIFAGIATPTESGAMGAAGAVLLTVFNGRFSLRLLHDVAKGTIKMTSMVFIIIMGATCFSLVFRGLAGDDLLREFIDSMHLEGWQLIAIVMVFIFLLGFFLDFIEITYIQIPIIAPIVVDYGYDPLWFGIMFAMNLQTSFMTPPFGPSLFYLKSVSPPGVKTTDLYKGIIPFVVIQLLLLCIIAAFPKLVTWLPKVVYG</sequence>
<feature type="transmembrane region" description="Helical" evidence="7">
    <location>
        <begin position="330"/>
        <end position="351"/>
    </location>
</feature>
<accession>A0A1M7Y6C4</accession>
<name>A0A1M7Y6C4_9BACT</name>
<feature type="transmembrane region" description="Helical" evidence="7">
    <location>
        <begin position="106"/>
        <end position="136"/>
    </location>
</feature>
<feature type="transmembrane region" description="Helical" evidence="7">
    <location>
        <begin position="184"/>
        <end position="210"/>
    </location>
</feature>
<feature type="transmembrane region" description="Helical" evidence="7">
    <location>
        <begin position="289"/>
        <end position="310"/>
    </location>
</feature>
<dbReference type="GO" id="GO:0005886">
    <property type="term" value="C:plasma membrane"/>
    <property type="evidence" value="ECO:0007669"/>
    <property type="project" value="UniProtKB-SubCell"/>
</dbReference>
<dbReference type="InterPro" id="IPR004681">
    <property type="entry name" value="TRAP_DctM"/>
</dbReference>
<dbReference type="PANTHER" id="PTHR33362:SF7">
    <property type="entry name" value="SLL1103 PROTEIN"/>
    <property type="match status" value="1"/>
</dbReference>
<dbReference type="AlphaFoldDB" id="A0A1M7Y6C4"/>
<feature type="domain" description="TRAP C4-dicarboxylate transport system permease DctM subunit" evidence="8">
    <location>
        <begin position="19"/>
        <end position="436"/>
    </location>
</feature>